<feature type="region of interest" description="Disordered" evidence="1">
    <location>
        <begin position="121"/>
        <end position="185"/>
    </location>
</feature>
<evidence type="ECO:0000256" key="1">
    <source>
        <dbReference type="SAM" id="MobiDB-lite"/>
    </source>
</evidence>
<reference evidence="3 4" key="2">
    <citation type="submission" date="2020-07" db="EMBL/GenBank/DDBJ databases">
        <title>Genome assembly of wild tea tree DASZ reveals pedigree and selection history of tea varieties.</title>
        <authorList>
            <person name="Zhang W."/>
        </authorList>
    </citation>
    <scope>NUCLEOTIDE SEQUENCE [LARGE SCALE GENOMIC DNA]</scope>
    <source>
        <strain evidence="4">cv. G240</strain>
        <tissue evidence="3">Leaf</tissue>
    </source>
</reference>
<evidence type="ECO:0000259" key="2">
    <source>
        <dbReference type="Pfam" id="PF02953"/>
    </source>
</evidence>
<reference evidence="4" key="1">
    <citation type="journal article" date="2020" name="Nat. Commun.">
        <title>Genome assembly of wild tea tree DASZ reveals pedigree and selection history of tea varieties.</title>
        <authorList>
            <person name="Zhang W."/>
            <person name="Zhang Y."/>
            <person name="Qiu H."/>
            <person name="Guo Y."/>
            <person name="Wan H."/>
            <person name="Zhang X."/>
            <person name="Scossa F."/>
            <person name="Alseekh S."/>
            <person name="Zhang Q."/>
            <person name="Wang P."/>
            <person name="Xu L."/>
            <person name="Schmidt M.H."/>
            <person name="Jia X."/>
            <person name="Li D."/>
            <person name="Zhu A."/>
            <person name="Guo F."/>
            <person name="Chen W."/>
            <person name="Ni D."/>
            <person name="Usadel B."/>
            <person name="Fernie A.R."/>
            <person name="Wen W."/>
        </authorList>
    </citation>
    <scope>NUCLEOTIDE SEQUENCE [LARGE SCALE GENOMIC DNA]</scope>
    <source>
        <strain evidence="4">cv. G240</strain>
    </source>
</reference>
<keyword evidence="4" id="KW-1185">Reference proteome</keyword>
<dbReference type="AlphaFoldDB" id="A0A7J7GCK8"/>
<feature type="region of interest" description="Disordered" evidence="1">
    <location>
        <begin position="1"/>
        <end position="20"/>
    </location>
</feature>
<evidence type="ECO:0000313" key="4">
    <source>
        <dbReference type="Proteomes" id="UP000593564"/>
    </source>
</evidence>
<dbReference type="Proteomes" id="UP000593564">
    <property type="component" value="Unassembled WGS sequence"/>
</dbReference>
<organism evidence="3 4">
    <name type="scientific">Camellia sinensis</name>
    <name type="common">Tea plant</name>
    <name type="synonym">Thea sinensis</name>
    <dbReference type="NCBI Taxonomy" id="4442"/>
    <lineage>
        <taxon>Eukaryota</taxon>
        <taxon>Viridiplantae</taxon>
        <taxon>Streptophyta</taxon>
        <taxon>Embryophyta</taxon>
        <taxon>Tracheophyta</taxon>
        <taxon>Spermatophyta</taxon>
        <taxon>Magnoliopsida</taxon>
        <taxon>eudicotyledons</taxon>
        <taxon>Gunneridae</taxon>
        <taxon>Pentapetalae</taxon>
        <taxon>asterids</taxon>
        <taxon>Ericales</taxon>
        <taxon>Theaceae</taxon>
        <taxon>Camellia</taxon>
    </lineage>
</organism>
<name>A0A7J7GCK8_CAMSI</name>
<feature type="domain" description="Tim10-like" evidence="2">
    <location>
        <begin position="23"/>
        <end position="82"/>
    </location>
</feature>
<feature type="compositionally biased region" description="Polar residues" evidence="1">
    <location>
        <begin position="122"/>
        <end position="134"/>
    </location>
</feature>
<feature type="compositionally biased region" description="Basic and acidic residues" evidence="1">
    <location>
        <begin position="227"/>
        <end position="260"/>
    </location>
</feature>
<feature type="compositionally biased region" description="Low complexity" evidence="1">
    <location>
        <begin position="1"/>
        <end position="16"/>
    </location>
</feature>
<gene>
    <name evidence="3" type="ORF">HYC85_022709</name>
</gene>
<dbReference type="PANTHER" id="PTHR33472">
    <property type="entry name" value="OS01G0106600 PROTEIN"/>
    <property type="match status" value="1"/>
</dbReference>
<feature type="region of interest" description="Disordered" evidence="1">
    <location>
        <begin position="220"/>
        <end position="260"/>
    </location>
</feature>
<comment type="caution">
    <text evidence="3">The sequence shown here is derived from an EMBL/GenBank/DDBJ whole genome shotgun (WGS) entry which is preliminary data.</text>
</comment>
<dbReference type="SUPFAM" id="SSF144122">
    <property type="entry name" value="Tim10-like"/>
    <property type="match status" value="1"/>
</dbReference>
<protein>
    <recommendedName>
        <fullName evidence="2">Tim10-like domain-containing protein</fullName>
    </recommendedName>
</protein>
<dbReference type="InterPro" id="IPR035427">
    <property type="entry name" value="Tim10-like_dom_sf"/>
</dbReference>
<dbReference type="Gene3D" id="1.10.287.810">
    <property type="entry name" value="Mitochondrial import inner membrane translocase subunit tim13 like domains"/>
    <property type="match status" value="1"/>
</dbReference>
<dbReference type="EMBL" id="JACBKZ010000011">
    <property type="protein sequence ID" value="KAF5938450.1"/>
    <property type="molecule type" value="Genomic_DNA"/>
</dbReference>
<dbReference type="InterPro" id="IPR004217">
    <property type="entry name" value="Tim10-like"/>
</dbReference>
<dbReference type="Pfam" id="PF02953">
    <property type="entry name" value="zf-Tim10_DDP"/>
    <property type="match status" value="1"/>
</dbReference>
<sequence>MDSFSSPSSGSSSQMSTEDFMSQLKTQLAQAYAEEFLETVRGKCFEKCITKPGSSLSGSESSCISRCVDRYIEATVSSSTHLKTMAPEPIKSDPTLTDGEKQKLLDREIREMISALTRRLSGLQNVQKQTGSSHNSHDQGDDNDDENGVRIITLAGSNTGAAMRGELDDKSSPHGHGGGPHPRLLSENEALDTYVNSNFQAINNSIMMGGSYSSNDPGVHMDISDYLEQHQGHTKHADKVEGKKRETETYRSDQHSEPSD</sequence>
<proteinExistence type="predicted"/>
<accession>A0A7J7GCK8</accession>
<dbReference type="PANTHER" id="PTHR33472:SF28">
    <property type="entry name" value="BROMO AND FHA DOMAIN-CONTAINING PROTEIN DDB_G0267958"/>
    <property type="match status" value="1"/>
</dbReference>
<evidence type="ECO:0000313" key="3">
    <source>
        <dbReference type="EMBL" id="KAF5938450.1"/>
    </source>
</evidence>